<dbReference type="PANTHER" id="PTHR13370">
    <property type="entry name" value="RNA METHYLASE-RELATED"/>
    <property type="match status" value="1"/>
</dbReference>
<evidence type="ECO:0000313" key="7">
    <source>
        <dbReference type="Proteomes" id="UP000317977"/>
    </source>
</evidence>
<dbReference type="RefSeq" id="WP_146532978.1">
    <property type="nucleotide sequence ID" value="NZ_SJPX01000001.1"/>
</dbReference>
<dbReference type="Gene3D" id="3.40.50.150">
    <property type="entry name" value="Vaccinia Virus protein VP39"/>
    <property type="match status" value="1"/>
</dbReference>
<dbReference type="OrthoDB" id="9773571at2"/>
<dbReference type="GO" id="GO:0003677">
    <property type="term" value="F:DNA binding"/>
    <property type="evidence" value="ECO:0007669"/>
    <property type="project" value="InterPro"/>
</dbReference>
<name>A0A5C6FD65_9BACT</name>
<feature type="region of interest" description="Disordered" evidence="4">
    <location>
        <begin position="268"/>
        <end position="297"/>
    </location>
</feature>
<gene>
    <name evidence="6" type="primary">yhdJ</name>
    <name evidence="6" type="ORF">Poly59_11140</name>
</gene>
<dbReference type="GO" id="GO:0005737">
    <property type="term" value="C:cytoplasm"/>
    <property type="evidence" value="ECO:0007669"/>
    <property type="project" value="TreeGrafter"/>
</dbReference>
<evidence type="ECO:0000256" key="4">
    <source>
        <dbReference type="SAM" id="MobiDB-lite"/>
    </source>
</evidence>
<dbReference type="GO" id="GO:0009007">
    <property type="term" value="F:site-specific DNA-methyltransferase (adenine-specific) activity"/>
    <property type="evidence" value="ECO:0007669"/>
    <property type="project" value="UniProtKB-EC"/>
</dbReference>
<evidence type="ECO:0000259" key="5">
    <source>
        <dbReference type="Pfam" id="PF01555"/>
    </source>
</evidence>
<sequence>MLSTNQIHQGSCIDGMSQIEDGKVDLVFADPPFNIGYTYDVYDDQREADEYLQFCESWIGQAHRILKPDGSFWLAIGDEYAAELKLLSQRLGFHCRSWVIWYYTFGVNCVRGFSRSHTHLFHFVKDREHFTFNGDNPLVRVASARQLVYADKRANSKGRLPDNTWILRPQDSPPGGFSMSHDTWFYSRVAGTFKEREGFHGCQMPEQILGRILRISSNPGDVVVDPFGGSGTTLAVAKKLGRQWMGFELSPEYAQHIATRLADCQPGDPLDGVEDPLTSAPKTSQGKKRTEFKNGRPVLPLDEDTKAAIIDAFQQTSQGYSSDYLLCDPELSAAFLKACRAAKIGGDARVWNSFLLRLRKAGRLPAATQKSKQASWAQMEPYREAAEVAVRLVELDYSMTLDEMLCCPAAVAEFDRLAASFSPGYSPFQYRWSAMGLRKRARTKRFQSVASDQAEKWKKTRLPASKAIEGCMAKSFVCPGVLEISNENELIFVSETTNIRDRIAQILDSDAWQRFSPSQVRVWKVDGELDQFALRAHRSEAGNSLLNCGFVRLGGREDH</sequence>
<evidence type="ECO:0000256" key="2">
    <source>
        <dbReference type="ARBA" id="ARBA00022603"/>
    </source>
</evidence>
<evidence type="ECO:0000256" key="3">
    <source>
        <dbReference type="ARBA" id="ARBA00022679"/>
    </source>
</evidence>
<dbReference type="PROSITE" id="PS00092">
    <property type="entry name" value="N6_MTASE"/>
    <property type="match status" value="1"/>
</dbReference>
<evidence type="ECO:0000256" key="1">
    <source>
        <dbReference type="ARBA" id="ARBA00006594"/>
    </source>
</evidence>
<dbReference type="SUPFAM" id="SSF53335">
    <property type="entry name" value="S-adenosyl-L-methionine-dependent methyltransferases"/>
    <property type="match status" value="1"/>
</dbReference>
<protein>
    <submittedName>
        <fullName evidence="6">DNA adenine methyltransferase YhdJ</fullName>
        <ecNumber evidence="6">2.1.1.72</ecNumber>
    </submittedName>
</protein>
<comment type="caution">
    <text evidence="6">The sequence shown here is derived from an EMBL/GenBank/DDBJ whole genome shotgun (WGS) entry which is preliminary data.</text>
</comment>
<dbReference type="PANTHER" id="PTHR13370:SF3">
    <property type="entry name" value="TRNA (GUANINE(10)-N2)-METHYLTRANSFERASE HOMOLOG"/>
    <property type="match status" value="1"/>
</dbReference>
<dbReference type="Pfam" id="PF01555">
    <property type="entry name" value="N6_N4_Mtase"/>
    <property type="match status" value="1"/>
</dbReference>
<comment type="similarity">
    <text evidence="1">Belongs to the N(4)/N(6)-methyltransferase family.</text>
</comment>
<dbReference type="EC" id="2.1.1.72" evidence="6"/>
<accession>A0A5C6FD65</accession>
<proteinExistence type="inferred from homology"/>
<dbReference type="InterPro" id="IPR002052">
    <property type="entry name" value="DNA_methylase_N6_adenine_CS"/>
</dbReference>
<keyword evidence="2 6" id="KW-0489">Methyltransferase</keyword>
<dbReference type="AlphaFoldDB" id="A0A5C6FD65"/>
<dbReference type="GO" id="GO:0032259">
    <property type="term" value="P:methylation"/>
    <property type="evidence" value="ECO:0007669"/>
    <property type="project" value="UniProtKB-KW"/>
</dbReference>
<dbReference type="Proteomes" id="UP000317977">
    <property type="component" value="Unassembled WGS sequence"/>
</dbReference>
<keyword evidence="7" id="KW-1185">Reference proteome</keyword>
<organism evidence="6 7">
    <name type="scientific">Rubripirellula reticaptiva</name>
    <dbReference type="NCBI Taxonomy" id="2528013"/>
    <lineage>
        <taxon>Bacteria</taxon>
        <taxon>Pseudomonadati</taxon>
        <taxon>Planctomycetota</taxon>
        <taxon>Planctomycetia</taxon>
        <taxon>Pirellulales</taxon>
        <taxon>Pirellulaceae</taxon>
        <taxon>Rubripirellula</taxon>
    </lineage>
</organism>
<reference evidence="6 7" key="1">
    <citation type="submission" date="2019-02" db="EMBL/GenBank/DDBJ databases">
        <title>Deep-cultivation of Planctomycetes and their phenomic and genomic characterization uncovers novel biology.</title>
        <authorList>
            <person name="Wiegand S."/>
            <person name="Jogler M."/>
            <person name="Boedeker C."/>
            <person name="Pinto D."/>
            <person name="Vollmers J."/>
            <person name="Rivas-Marin E."/>
            <person name="Kohn T."/>
            <person name="Peeters S.H."/>
            <person name="Heuer A."/>
            <person name="Rast P."/>
            <person name="Oberbeckmann S."/>
            <person name="Bunk B."/>
            <person name="Jeske O."/>
            <person name="Meyerdierks A."/>
            <person name="Storesund J.E."/>
            <person name="Kallscheuer N."/>
            <person name="Luecker S."/>
            <person name="Lage O.M."/>
            <person name="Pohl T."/>
            <person name="Merkel B.J."/>
            <person name="Hornburger P."/>
            <person name="Mueller R.-W."/>
            <person name="Bruemmer F."/>
            <person name="Labrenz M."/>
            <person name="Spormann A.M."/>
            <person name="Op Den Camp H."/>
            <person name="Overmann J."/>
            <person name="Amann R."/>
            <person name="Jetten M.S.M."/>
            <person name="Mascher T."/>
            <person name="Medema M.H."/>
            <person name="Devos D.P."/>
            <person name="Kaster A.-K."/>
            <person name="Ovreas L."/>
            <person name="Rohde M."/>
            <person name="Galperin M.Y."/>
            <person name="Jogler C."/>
        </authorList>
    </citation>
    <scope>NUCLEOTIDE SEQUENCE [LARGE SCALE GENOMIC DNA]</scope>
    <source>
        <strain evidence="6 7">Poly59</strain>
    </source>
</reference>
<evidence type="ECO:0000313" key="6">
    <source>
        <dbReference type="EMBL" id="TWU58204.1"/>
    </source>
</evidence>
<dbReference type="EMBL" id="SJPX01000001">
    <property type="protein sequence ID" value="TWU58204.1"/>
    <property type="molecule type" value="Genomic_DNA"/>
</dbReference>
<dbReference type="InterPro" id="IPR001091">
    <property type="entry name" value="RM_Methyltransferase"/>
</dbReference>
<dbReference type="PRINTS" id="PR00508">
    <property type="entry name" value="S21N4MTFRASE"/>
</dbReference>
<dbReference type="InterPro" id="IPR002941">
    <property type="entry name" value="DNA_methylase_N4/N6"/>
</dbReference>
<feature type="domain" description="DNA methylase N-4/N-6" evidence="5">
    <location>
        <begin position="24"/>
        <end position="257"/>
    </location>
</feature>
<keyword evidence="3 6" id="KW-0808">Transferase</keyword>
<dbReference type="InterPro" id="IPR029063">
    <property type="entry name" value="SAM-dependent_MTases_sf"/>
</dbReference>
<dbReference type="GO" id="GO:0008170">
    <property type="term" value="F:N-methyltransferase activity"/>
    <property type="evidence" value="ECO:0007669"/>
    <property type="project" value="InterPro"/>
</dbReference>